<feature type="compositionally biased region" description="Basic and acidic residues" evidence="1">
    <location>
        <begin position="94"/>
        <end position="117"/>
    </location>
</feature>
<dbReference type="AlphaFoldDB" id="A0A8K0ELW7"/>
<evidence type="ECO:0000313" key="4">
    <source>
        <dbReference type="Proteomes" id="UP000838412"/>
    </source>
</evidence>
<dbReference type="OrthoDB" id="10037807at2759"/>
<dbReference type="EMBL" id="OV696688">
    <property type="protein sequence ID" value="CAH1256785.1"/>
    <property type="molecule type" value="Genomic_DNA"/>
</dbReference>
<keyword evidence="2" id="KW-0472">Membrane</keyword>
<evidence type="ECO:0000313" key="3">
    <source>
        <dbReference type="EMBL" id="CAH1256785.1"/>
    </source>
</evidence>
<keyword evidence="4" id="KW-1185">Reference proteome</keyword>
<proteinExistence type="predicted"/>
<keyword evidence="2" id="KW-1133">Transmembrane helix</keyword>
<dbReference type="SUPFAM" id="SSF48452">
    <property type="entry name" value="TPR-like"/>
    <property type="match status" value="1"/>
</dbReference>
<feature type="transmembrane region" description="Helical" evidence="2">
    <location>
        <begin position="498"/>
        <end position="521"/>
    </location>
</feature>
<name>A0A8K0ELW7_BRALA</name>
<gene>
    <name evidence="3" type="primary">Hypp1725</name>
    <name evidence="3" type="ORF">BLAG_LOCUS14942</name>
</gene>
<keyword evidence="2" id="KW-0812">Transmembrane</keyword>
<feature type="region of interest" description="Disordered" evidence="1">
    <location>
        <begin position="77"/>
        <end position="123"/>
    </location>
</feature>
<evidence type="ECO:0000256" key="2">
    <source>
        <dbReference type="SAM" id="Phobius"/>
    </source>
</evidence>
<evidence type="ECO:0000256" key="1">
    <source>
        <dbReference type="SAM" id="MobiDB-lite"/>
    </source>
</evidence>
<dbReference type="Gene3D" id="1.25.40.10">
    <property type="entry name" value="Tetratricopeptide repeat domain"/>
    <property type="match status" value="1"/>
</dbReference>
<dbReference type="Proteomes" id="UP000838412">
    <property type="component" value="Chromosome 3"/>
</dbReference>
<feature type="region of interest" description="Disordered" evidence="1">
    <location>
        <begin position="447"/>
        <end position="488"/>
    </location>
</feature>
<reference evidence="3" key="1">
    <citation type="submission" date="2022-01" db="EMBL/GenBank/DDBJ databases">
        <authorList>
            <person name="Braso-Vives M."/>
        </authorList>
    </citation>
    <scope>NUCLEOTIDE SEQUENCE</scope>
</reference>
<dbReference type="InterPro" id="IPR011990">
    <property type="entry name" value="TPR-like_helical_dom_sf"/>
</dbReference>
<feature type="compositionally biased region" description="Basic and acidic residues" evidence="1">
    <location>
        <begin position="77"/>
        <end position="87"/>
    </location>
</feature>
<protein>
    <submittedName>
        <fullName evidence="3">Hypp1725 protein</fullName>
    </submittedName>
</protein>
<accession>A0A8K0ELW7</accession>
<sequence length="522" mass="59661">MADNFGADTDQSLVHQYGVEECTQIVQQIPTNGLPLQPYITPTPVVYKVYNINNPVGLQIESQGGLMAVEDPRKVFENRERESKETQTDGNSDIDNKERRQAEGEDNENRASEETQKNSRITLLKPMPKQSTCNRVDGVSQRIVARMELLEEQGNWLKYDKFLRSAMKRFEEDSDILVRIVLEDVVAAYFREDFRGGYTRLQHADDLVQKVCDPAQQQTHRLYLRSALLRKQNRHDEAENINTLALQGLPYMRSGRDTASVWYNIAALKAQVLYKCENSPDRANELYREAVSAFQNAIEHYGTGLDAKDETCRNHLRRSHIRLAMVAVGCWYDGTTNGTNPDLIAREDLQKAENSLSEVENSLWEGIPNRMRCSWYLAKSDLFRRRGKIQRAVEMAQEALRVAKKGDFPTEVKFAEVRLDLLRRTAELKIEEAQEDEDVGDMAWLSSEESTEETDMTLSPKTKNPYPLRMRQPRDKSGSEAGEDEISSSRTTTWAQSAVLLMISILLPVLTALLIHCMYVLQ</sequence>
<organism evidence="3 4">
    <name type="scientific">Branchiostoma lanceolatum</name>
    <name type="common">Common lancelet</name>
    <name type="synonym">Amphioxus lanceolatum</name>
    <dbReference type="NCBI Taxonomy" id="7740"/>
    <lineage>
        <taxon>Eukaryota</taxon>
        <taxon>Metazoa</taxon>
        <taxon>Chordata</taxon>
        <taxon>Cephalochordata</taxon>
        <taxon>Leptocardii</taxon>
        <taxon>Amphioxiformes</taxon>
        <taxon>Branchiostomatidae</taxon>
        <taxon>Branchiostoma</taxon>
    </lineage>
</organism>